<name>A0A4R7T643_9ACTN</name>
<dbReference type="RefSeq" id="WP_133977075.1">
    <property type="nucleotide sequence ID" value="NZ_SOCE01000001.1"/>
</dbReference>
<dbReference type="Proteomes" id="UP000295151">
    <property type="component" value="Unassembled WGS sequence"/>
</dbReference>
<accession>A0A4R7T643</accession>
<dbReference type="AlphaFoldDB" id="A0A4R7T643"/>
<organism evidence="2 3">
    <name type="scientific">Kribbella voronezhensis</name>
    <dbReference type="NCBI Taxonomy" id="2512212"/>
    <lineage>
        <taxon>Bacteria</taxon>
        <taxon>Bacillati</taxon>
        <taxon>Actinomycetota</taxon>
        <taxon>Actinomycetes</taxon>
        <taxon>Propionibacteriales</taxon>
        <taxon>Kribbellaceae</taxon>
        <taxon>Kribbella</taxon>
    </lineage>
</organism>
<dbReference type="PROSITE" id="PS51186">
    <property type="entry name" value="GNAT"/>
    <property type="match status" value="1"/>
</dbReference>
<comment type="caution">
    <text evidence="2">The sequence shown here is derived from an EMBL/GenBank/DDBJ whole genome shotgun (WGS) entry which is preliminary data.</text>
</comment>
<dbReference type="CDD" id="cd04301">
    <property type="entry name" value="NAT_SF"/>
    <property type="match status" value="1"/>
</dbReference>
<dbReference type="EMBL" id="SOCE01000001">
    <property type="protein sequence ID" value="TDU87284.1"/>
    <property type="molecule type" value="Genomic_DNA"/>
</dbReference>
<proteinExistence type="predicted"/>
<keyword evidence="2" id="KW-0808">Transferase</keyword>
<dbReference type="InterPro" id="IPR016181">
    <property type="entry name" value="Acyl_CoA_acyltransferase"/>
</dbReference>
<evidence type="ECO:0000313" key="2">
    <source>
        <dbReference type="EMBL" id="TDU87284.1"/>
    </source>
</evidence>
<evidence type="ECO:0000313" key="3">
    <source>
        <dbReference type="Proteomes" id="UP000295151"/>
    </source>
</evidence>
<dbReference type="SUPFAM" id="SSF55729">
    <property type="entry name" value="Acyl-CoA N-acyltransferases (Nat)"/>
    <property type="match status" value="1"/>
</dbReference>
<gene>
    <name evidence="2" type="ORF">EV138_0802</name>
</gene>
<reference evidence="2 3" key="1">
    <citation type="submission" date="2019-03" db="EMBL/GenBank/DDBJ databases">
        <title>Genomic Encyclopedia of Type Strains, Phase III (KMG-III): the genomes of soil and plant-associated and newly described type strains.</title>
        <authorList>
            <person name="Whitman W."/>
        </authorList>
    </citation>
    <scope>NUCLEOTIDE SEQUENCE [LARGE SCALE GENOMIC DNA]</scope>
    <source>
        <strain evidence="2 3">VKM Ac-2575</strain>
    </source>
</reference>
<evidence type="ECO:0000259" key="1">
    <source>
        <dbReference type="PROSITE" id="PS51186"/>
    </source>
</evidence>
<dbReference type="Pfam" id="PF00583">
    <property type="entry name" value="Acetyltransf_1"/>
    <property type="match status" value="1"/>
</dbReference>
<keyword evidence="3" id="KW-1185">Reference proteome</keyword>
<dbReference type="GO" id="GO:0016747">
    <property type="term" value="F:acyltransferase activity, transferring groups other than amino-acyl groups"/>
    <property type="evidence" value="ECO:0007669"/>
    <property type="project" value="InterPro"/>
</dbReference>
<sequence length="151" mass="16091">MLLIRKASPATTSPLPADVVLRTPTPVDTIPLGRLYFESYEPGVACASEAEAIDDIGATFDGAYGTLSGDWSWLAVAGDQLVGALLVVERAPWPDTPDCPFIIELFVAPTHRRLGLARALLATVGTQSALRVAEDNVPARRLYESVGFQPG</sequence>
<dbReference type="Gene3D" id="3.40.630.30">
    <property type="match status" value="1"/>
</dbReference>
<protein>
    <submittedName>
        <fullName evidence="2">Acetyltransferase (GNAT) family protein</fullName>
    </submittedName>
</protein>
<dbReference type="OrthoDB" id="3252279at2"/>
<dbReference type="InterPro" id="IPR000182">
    <property type="entry name" value="GNAT_dom"/>
</dbReference>
<feature type="domain" description="N-acetyltransferase" evidence="1">
    <location>
        <begin position="19"/>
        <end position="151"/>
    </location>
</feature>